<dbReference type="KEGG" id="mlr:MELLADRAFT_123222"/>
<organism evidence="3">
    <name type="scientific">Melampsora larici-populina (strain 98AG31 / pathotype 3-4-7)</name>
    <name type="common">Poplar leaf rust fungus</name>
    <dbReference type="NCBI Taxonomy" id="747676"/>
    <lineage>
        <taxon>Eukaryota</taxon>
        <taxon>Fungi</taxon>
        <taxon>Dikarya</taxon>
        <taxon>Basidiomycota</taxon>
        <taxon>Pucciniomycotina</taxon>
        <taxon>Pucciniomycetes</taxon>
        <taxon>Pucciniales</taxon>
        <taxon>Melampsoraceae</taxon>
        <taxon>Melampsora</taxon>
    </lineage>
</organism>
<name>F4R463_MELLP</name>
<evidence type="ECO:0000313" key="2">
    <source>
        <dbReference type="EMBL" id="EGG13050.1"/>
    </source>
</evidence>
<evidence type="ECO:0000256" key="1">
    <source>
        <dbReference type="SAM" id="SignalP"/>
    </source>
</evidence>
<reference evidence="3" key="1">
    <citation type="journal article" date="2011" name="Proc. Natl. Acad. Sci. U.S.A.">
        <title>Obligate biotrophy features unraveled by the genomic analysis of rust fungi.</title>
        <authorList>
            <person name="Duplessis S."/>
            <person name="Cuomo C.A."/>
            <person name="Lin Y.-C."/>
            <person name="Aerts A."/>
            <person name="Tisserant E."/>
            <person name="Veneault-Fourrey C."/>
            <person name="Joly D.L."/>
            <person name="Hacquard S."/>
            <person name="Amselem J."/>
            <person name="Cantarel B.L."/>
            <person name="Chiu R."/>
            <person name="Coutinho P.M."/>
            <person name="Feau N."/>
            <person name="Field M."/>
            <person name="Frey P."/>
            <person name="Gelhaye E."/>
            <person name="Goldberg J."/>
            <person name="Grabherr M.G."/>
            <person name="Kodira C.D."/>
            <person name="Kohler A."/>
            <person name="Kuees U."/>
            <person name="Lindquist E.A."/>
            <person name="Lucas S.M."/>
            <person name="Mago R."/>
            <person name="Mauceli E."/>
            <person name="Morin E."/>
            <person name="Murat C."/>
            <person name="Pangilinan J.L."/>
            <person name="Park R."/>
            <person name="Pearson M."/>
            <person name="Quesneville H."/>
            <person name="Rouhier N."/>
            <person name="Sakthikumar S."/>
            <person name="Salamov A.A."/>
            <person name="Schmutz J."/>
            <person name="Selles B."/>
            <person name="Shapiro H."/>
            <person name="Tanguay P."/>
            <person name="Tuskan G.A."/>
            <person name="Henrissat B."/>
            <person name="Van de Peer Y."/>
            <person name="Rouze P."/>
            <person name="Ellis J.G."/>
            <person name="Dodds P.N."/>
            <person name="Schein J.E."/>
            <person name="Zhong S."/>
            <person name="Hamelin R.C."/>
            <person name="Grigoriev I.V."/>
            <person name="Szabo L.J."/>
            <person name="Martin F."/>
        </authorList>
    </citation>
    <scope>NUCLEOTIDE SEQUENCE [LARGE SCALE GENOMIC DNA]</scope>
    <source>
        <strain evidence="3">98AG31 / pathotype 3-4-7</strain>
    </source>
</reference>
<dbReference type="HOGENOM" id="CLU_150810_1_0_1"/>
<dbReference type="Proteomes" id="UP000001072">
    <property type="component" value="Unassembled WGS sequence"/>
</dbReference>
<dbReference type="AlphaFoldDB" id="F4R463"/>
<dbReference type="RefSeq" id="XP_007403988.1">
    <property type="nucleotide sequence ID" value="XM_007403926.1"/>
</dbReference>
<dbReference type="GeneID" id="18926286"/>
<protein>
    <submittedName>
        <fullName evidence="2">Secreted protein</fullName>
    </submittedName>
</protein>
<feature type="chain" id="PRO_5003321323" evidence="1">
    <location>
        <begin position="26"/>
        <end position="137"/>
    </location>
</feature>
<keyword evidence="1" id="KW-0732">Signal</keyword>
<evidence type="ECO:0000313" key="3">
    <source>
        <dbReference type="Proteomes" id="UP000001072"/>
    </source>
</evidence>
<accession>F4R463</accession>
<gene>
    <name evidence="2" type="ORF">MELLADRAFT_123222</name>
</gene>
<proteinExistence type="predicted"/>
<dbReference type="EMBL" id="GL883090">
    <property type="protein sequence ID" value="EGG13050.1"/>
    <property type="molecule type" value="Genomic_DNA"/>
</dbReference>
<feature type="signal peptide" evidence="1">
    <location>
        <begin position="1"/>
        <end position="25"/>
    </location>
</feature>
<dbReference type="InParanoid" id="F4R463"/>
<sequence length="137" mass="15245">MLSFQSPHRLCIIFISIWITQVAFTLSQTATVKCTYAFGILSPAYFAACRDDDANAWVCPTASCQRDGSRWVPMKNCTIKKNGDGTSDQQCTRYVNHLNGNYVCTNSGGHTYLCPYKPENVPYITCTECTKSKPPPV</sequence>
<keyword evidence="3" id="KW-1185">Reference proteome</keyword>
<dbReference type="VEuPathDB" id="FungiDB:MELLADRAFT_123222"/>